<organism evidence="2 3">
    <name type="scientific">Meripilus lineatus</name>
    <dbReference type="NCBI Taxonomy" id="2056292"/>
    <lineage>
        <taxon>Eukaryota</taxon>
        <taxon>Fungi</taxon>
        <taxon>Dikarya</taxon>
        <taxon>Basidiomycota</taxon>
        <taxon>Agaricomycotina</taxon>
        <taxon>Agaricomycetes</taxon>
        <taxon>Polyporales</taxon>
        <taxon>Meripilaceae</taxon>
        <taxon>Meripilus</taxon>
    </lineage>
</organism>
<dbReference type="EMBL" id="JANAWD010000472">
    <property type="protein sequence ID" value="KAJ3478953.1"/>
    <property type="molecule type" value="Genomic_DNA"/>
</dbReference>
<dbReference type="InterPro" id="IPR001810">
    <property type="entry name" value="F-box_dom"/>
</dbReference>
<keyword evidence="3" id="KW-1185">Reference proteome</keyword>
<accession>A0AAD5YCY7</accession>
<protein>
    <recommendedName>
        <fullName evidence="1">F-box domain-containing protein</fullName>
    </recommendedName>
</protein>
<sequence>MPRLPTELVAKVIEEAQYDDLLPRYRWLRRYALVSREWCPYAQSLIFRRIVLVGGVEQCEKVIAALSGQLSSDAEHTAFLRGCVKTLILSMDHRQIYVDVLMLCTNLVELGVKLHHACFRPEALCRLKDAPKIKALHVRSAFYKPMYQLLSVFPDIESLDLDARSMRNICEPFTPQWKLRELRLYCIPQSTLDLLSWIFSGPSSRESLEILHINNDAPSELFSDMQFPNLRSLHARSVNEEDVRRLPPLEELGLHVVPPSQQSFARLPLSIQHLLLPSTVDNVENLVEGLTVVQHTSGCSLRALTYTRSPQVERRVEEKDVRVLQLYCHQNELQFRFMDPPYGAMPGEVGTVISTYEISQKLSADTYLIC</sequence>
<reference evidence="2" key="1">
    <citation type="submission" date="2022-07" db="EMBL/GenBank/DDBJ databases">
        <title>Genome Sequence of Physisporinus lineatus.</title>
        <authorList>
            <person name="Buettner E."/>
        </authorList>
    </citation>
    <scope>NUCLEOTIDE SEQUENCE</scope>
    <source>
        <strain evidence="2">VT162</strain>
    </source>
</reference>
<dbReference type="Proteomes" id="UP001212997">
    <property type="component" value="Unassembled WGS sequence"/>
</dbReference>
<feature type="domain" description="F-box" evidence="1">
    <location>
        <begin position="1"/>
        <end position="50"/>
    </location>
</feature>
<evidence type="ECO:0000259" key="1">
    <source>
        <dbReference type="PROSITE" id="PS50181"/>
    </source>
</evidence>
<dbReference type="AlphaFoldDB" id="A0AAD5YCY7"/>
<name>A0AAD5YCY7_9APHY</name>
<dbReference type="InterPro" id="IPR032675">
    <property type="entry name" value="LRR_dom_sf"/>
</dbReference>
<dbReference type="PROSITE" id="PS50181">
    <property type="entry name" value="FBOX"/>
    <property type="match status" value="1"/>
</dbReference>
<evidence type="ECO:0000313" key="3">
    <source>
        <dbReference type="Proteomes" id="UP001212997"/>
    </source>
</evidence>
<gene>
    <name evidence="2" type="ORF">NLI96_g9395</name>
</gene>
<comment type="caution">
    <text evidence="2">The sequence shown here is derived from an EMBL/GenBank/DDBJ whole genome shotgun (WGS) entry which is preliminary data.</text>
</comment>
<proteinExistence type="predicted"/>
<dbReference type="Gene3D" id="3.80.10.10">
    <property type="entry name" value="Ribonuclease Inhibitor"/>
    <property type="match status" value="1"/>
</dbReference>
<dbReference type="SUPFAM" id="SSF52047">
    <property type="entry name" value="RNI-like"/>
    <property type="match status" value="1"/>
</dbReference>
<evidence type="ECO:0000313" key="2">
    <source>
        <dbReference type="EMBL" id="KAJ3478953.1"/>
    </source>
</evidence>